<organism evidence="1 2">
    <name type="scientific">Thermanaerothrix daxensis</name>
    <dbReference type="NCBI Taxonomy" id="869279"/>
    <lineage>
        <taxon>Bacteria</taxon>
        <taxon>Bacillati</taxon>
        <taxon>Chloroflexota</taxon>
        <taxon>Anaerolineae</taxon>
        <taxon>Anaerolineales</taxon>
        <taxon>Anaerolineaceae</taxon>
        <taxon>Thermanaerothrix</taxon>
    </lineage>
</organism>
<dbReference type="STRING" id="869279.SE15_02800"/>
<evidence type="ECO:0000313" key="1">
    <source>
        <dbReference type="EMBL" id="KPL84121.1"/>
    </source>
</evidence>
<comment type="caution">
    <text evidence="1">The sequence shown here is derived from an EMBL/GenBank/DDBJ whole genome shotgun (WGS) entry which is preliminary data.</text>
</comment>
<sequence length="433" mass="48251">MLRLNQRFNAEVLQVSGETVVLSIQGVRVVARLVSPEQGMALMNQRQAQFVVREITSHAVLIQHLGAETGLTEVASHQPDAVSVLLEGAALPSTPANQEVVRLLLARGVVVTPDLLQTLAQLRSQGISARRLERILDLIAQGVPLSPSVLNLVGEEAPPGLVLWEALRRGLREWLAQDDLEETLRAQGQYLLSLLEGLWVTEKGDEKAALSERLMQWVNWFGRSLERALSLLNRHAPQEELDSALETSLVGWLWRFQRAAGEHMPAELRDVINRLMTQIRYEHMLSGPSPEGAGWGEWLSFSFPVTFASGEGGQPEWQMAHLRVATRHTSQERRVDPAYTRLVLDVVLTPGYIVRVDVSIVRQVVGTRVEVSTPDLARAAETELPGLRRQLEALGYVLQRAEVRVIPPANSEAQERSMVAWHLKTEVPFNVEV</sequence>
<name>A0A0P6XV34_9CHLR</name>
<reference evidence="1 2" key="1">
    <citation type="submission" date="2015-07" db="EMBL/GenBank/DDBJ databases">
        <title>Whole genome sequence of Thermanaerothrix daxensis DSM 23592.</title>
        <authorList>
            <person name="Hemp J."/>
            <person name="Ward L.M."/>
            <person name="Pace L.A."/>
            <person name="Fischer W.W."/>
        </authorList>
    </citation>
    <scope>NUCLEOTIDE SEQUENCE [LARGE SCALE GENOMIC DNA]</scope>
    <source>
        <strain evidence="1 2">GNS-1</strain>
    </source>
</reference>
<dbReference type="Proteomes" id="UP000050544">
    <property type="component" value="Unassembled WGS sequence"/>
</dbReference>
<gene>
    <name evidence="1" type="ORF">SE15_02800</name>
</gene>
<keyword evidence="2" id="KW-1185">Reference proteome</keyword>
<evidence type="ECO:0000313" key="2">
    <source>
        <dbReference type="Proteomes" id="UP000050544"/>
    </source>
</evidence>
<accession>A0A0P6XV34</accession>
<proteinExistence type="predicted"/>
<dbReference type="AlphaFoldDB" id="A0A0P6XV34"/>
<evidence type="ECO:0008006" key="3">
    <source>
        <dbReference type="Google" id="ProtNLM"/>
    </source>
</evidence>
<dbReference type="EMBL" id="LGKO01000002">
    <property type="protein sequence ID" value="KPL84121.1"/>
    <property type="molecule type" value="Genomic_DNA"/>
</dbReference>
<protein>
    <recommendedName>
        <fullName evidence="3">Flagellar hook-length control protein-like C-terminal domain-containing protein</fullName>
    </recommendedName>
</protein>